<evidence type="ECO:0000313" key="1">
    <source>
        <dbReference type="Proteomes" id="UP000887577"/>
    </source>
</evidence>
<organism evidence="1 2">
    <name type="scientific">Panagrolaimus superbus</name>
    <dbReference type="NCBI Taxonomy" id="310955"/>
    <lineage>
        <taxon>Eukaryota</taxon>
        <taxon>Metazoa</taxon>
        <taxon>Ecdysozoa</taxon>
        <taxon>Nematoda</taxon>
        <taxon>Chromadorea</taxon>
        <taxon>Rhabditida</taxon>
        <taxon>Tylenchina</taxon>
        <taxon>Panagrolaimomorpha</taxon>
        <taxon>Panagrolaimoidea</taxon>
        <taxon>Panagrolaimidae</taxon>
        <taxon>Panagrolaimus</taxon>
    </lineage>
</organism>
<protein>
    <submittedName>
        <fullName evidence="2">Uncharacterized protein</fullName>
    </submittedName>
</protein>
<dbReference type="Proteomes" id="UP000887577">
    <property type="component" value="Unplaced"/>
</dbReference>
<evidence type="ECO:0000313" key="2">
    <source>
        <dbReference type="WBParaSite" id="PSU_v2.g9677.t1"/>
    </source>
</evidence>
<proteinExistence type="predicted"/>
<dbReference type="AlphaFoldDB" id="A0A914ZAJ4"/>
<accession>A0A914ZAJ4</accession>
<sequence length="122" mass="14370">MSKEAITFNKIVNEAIKNCKCIVSDEAWPNCSNQFCTEPTDSTMTINRTRILLHGNLTYCKDYIFEEQQLSCFYKTSQIEELSWTTWSKPNVDNVIYRIRKPKPYSIYYIPYLDSLMANKTK</sequence>
<reference evidence="2" key="1">
    <citation type="submission" date="2022-11" db="UniProtKB">
        <authorList>
            <consortium name="WormBaseParasite"/>
        </authorList>
    </citation>
    <scope>IDENTIFICATION</scope>
</reference>
<dbReference type="WBParaSite" id="PSU_v2.g9677.t1">
    <property type="protein sequence ID" value="PSU_v2.g9677.t1"/>
    <property type="gene ID" value="PSU_v2.g9677"/>
</dbReference>
<keyword evidence="1" id="KW-1185">Reference proteome</keyword>
<name>A0A914ZAJ4_9BILA</name>